<evidence type="ECO:0000256" key="1">
    <source>
        <dbReference type="ARBA" id="ARBA00004651"/>
    </source>
</evidence>
<gene>
    <name evidence="7" type="ORF">JRV97_03075</name>
</gene>
<sequence length="1149" mass="133322">MLKLIKYISKEFTAPFFMGLVGFIVFVSVELLYQLSDIIVRNKVGIDKLFILIMYHIPYFLVMGIPVGILFSIFWVLSRLSNDNEIIALQSLGIPSKRIVIPFLVLAMILSVVTFALYDTIVPKSNMKAKEAISKYVYKNVEANIEMNKFVEVEKNKKYLYVRKIDKDSGILYGILLYEVDYSKTTVFHAEKAFKDKDKWYMENGRIFRLTNDGLLKLDITFKKLELDISKNVEEYLRFSKSPNDMTTKELKHKIEITQKLGGDASALIVGYQEKFSNSVAPIVIALLGVALSLFINLRSKSWSVISTFVLVVLYQGSGAWLSALGKEKIINPYFAPWIPNVIFGLVGIILFGLLDTRTAYKLIEPLKRVLGAIIILIVLSTNGFSEKVYIESPNITLEGTKITFEGSTTIKYKDSIITTNKGFGVLDDENKILKANLFGNVTYIYNKRTIEASAMEVNFESKDVVLNNTYSIESFKNKKKKNVKVRVWSEISEKKTDEDVVFSEKVKMTTCKECITYYFKASHVTIYPEEFLVARDVTLEFFGIPVFYFPFYFQSLSGEKEAPFIAAFAFKEDTVTISIKINHTFSNKSSLSFSQEYARNVKEDTLSQSLSYTYSIPFILGTLSISNSIKNNTFSDLKINLSKKLEYLNFYSSLSHNFSSNSDTFSLNFKDIKTDLGKFSISSAFSWKDKQIIKVNFLNLTTPSLTKKYKKTFFKLNSTRVNITGPATKIFESWNTKNISINTSLDSKIYSNNKKNTIKLSYSSFYEKNELKNYNLYIKNEISDNYKPIKYNKNSLYLDTSITPELKFAFRNRFPDKIYNYYAYGLKANFKSKFLIFQYGVSDYQYYRVLVNEPKWISNPATHTNKLTDFAGMEFNLNLLKTKNYFDLRYNRTYDFMKEKLEEQFVGHSLTSKYTFNYGILSLENNTKTTLEQKKFEFINTNFTGFLKIAILKHNYKFDYNHKAEDEHISFVNNKDEIIFGKNKIEINYDYYLKKTTFKETIPQIKSKYLLYDSKGGKYEGNLNLFNNYENIHYDLKYKSKGAKKSLVLNLDYDIKNEYLKTGLGYDTSTKYDWAKISFIYDIKNNVWNFTQFEINKQLVCWSIYFKGDVKLLPEFSLKSFELKFFITDIPEKSFGYTEEKGVDINIF</sequence>
<dbReference type="EMBL" id="CP069362">
    <property type="protein sequence ID" value="WGS65552.1"/>
    <property type="molecule type" value="Genomic_DNA"/>
</dbReference>
<evidence type="ECO:0000256" key="2">
    <source>
        <dbReference type="ARBA" id="ARBA00022475"/>
    </source>
</evidence>
<dbReference type="PANTHER" id="PTHR33529:SF6">
    <property type="entry name" value="YJGP_YJGQ FAMILY PERMEASE"/>
    <property type="match status" value="1"/>
</dbReference>
<feature type="transmembrane region" description="Helical" evidence="6">
    <location>
        <begin position="305"/>
        <end position="323"/>
    </location>
</feature>
<comment type="subcellular location">
    <subcellularLocation>
        <location evidence="1">Cell membrane</location>
        <topology evidence="1">Multi-pass membrane protein</topology>
    </subcellularLocation>
</comment>
<reference evidence="7 8" key="1">
    <citation type="submission" date="2021-02" db="EMBL/GenBank/DDBJ databases">
        <title>Characterization of Marinitoga sp. nov. str. BP5-C20A.</title>
        <authorList>
            <person name="Erauso G."/>
            <person name="Postec A."/>
        </authorList>
    </citation>
    <scope>NUCLEOTIDE SEQUENCE [LARGE SCALE GENOMIC DNA]</scope>
    <source>
        <strain evidence="7 8">BP5-C20A</strain>
    </source>
</reference>
<feature type="transmembrane region" description="Helical" evidence="6">
    <location>
        <begin position="367"/>
        <end position="385"/>
    </location>
</feature>
<dbReference type="Pfam" id="PF03739">
    <property type="entry name" value="LptF_LptG"/>
    <property type="match status" value="1"/>
</dbReference>
<accession>A0ABY8PSG0</accession>
<protein>
    <submittedName>
        <fullName evidence="7">LptF/LptG family permease</fullName>
    </submittedName>
</protein>
<evidence type="ECO:0000256" key="5">
    <source>
        <dbReference type="ARBA" id="ARBA00023136"/>
    </source>
</evidence>
<evidence type="ECO:0000313" key="7">
    <source>
        <dbReference type="EMBL" id="WGS65552.1"/>
    </source>
</evidence>
<feature type="transmembrane region" description="Helical" evidence="6">
    <location>
        <begin position="280"/>
        <end position="298"/>
    </location>
</feature>
<feature type="transmembrane region" description="Helical" evidence="6">
    <location>
        <begin position="335"/>
        <end position="355"/>
    </location>
</feature>
<dbReference type="InterPro" id="IPR005495">
    <property type="entry name" value="LptG/LptF_permease"/>
</dbReference>
<feature type="transmembrane region" description="Helical" evidence="6">
    <location>
        <begin position="12"/>
        <end position="33"/>
    </location>
</feature>
<keyword evidence="8" id="KW-1185">Reference proteome</keyword>
<dbReference type="Proteomes" id="UP001232493">
    <property type="component" value="Chromosome"/>
</dbReference>
<evidence type="ECO:0000313" key="8">
    <source>
        <dbReference type="Proteomes" id="UP001232493"/>
    </source>
</evidence>
<dbReference type="PANTHER" id="PTHR33529">
    <property type="entry name" value="SLR0882 PROTEIN-RELATED"/>
    <property type="match status" value="1"/>
</dbReference>
<keyword evidence="4 6" id="KW-1133">Transmembrane helix</keyword>
<evidence type="ECO:0000256" key="6">
    <source>
        <dbReference type="SAM" id="Phobius"/>
    </source>
</evidence>
<evidence type="ECO:0000256" key="3">
    <source>
        <dbReference type="ARBA" id="ARBA00022692"/>
    </source>
</evidence>
<name>A0ABY8PSG0_9BACT</name>
<keyword evidence="3 6" id="KW-0812">Transmembrane</keyword>
<feature type="transmembrane region" description="Helical" evidence="6">
    <location>
        <begin position="53"/>
        <end position="78"/>
    </location>
</feature>
<keyword evidence="2" id="KW-1003">Cell membrane</keyword>
<dbReference type="RefSeq" id="WP_281000090.1">
    <property type="nucleotide sequence ID" value="NZ_CP069362.1"/>
</dbReference>
<proteinExistence type="predicted"/>
<organism evidence="7 8">
    <name type="scientific">Marinitoga aeolica</name>
    <dbReference type="NCBI Taxonomy" id="2809031"/>
    <lineage>
        <taxon>Bacteria</taxon>
        <taxon>Thermotogati</taxon>
        <taxon>Thermotogota</taxon>
        <taxon>Thermotogae</taxon>
        <taxon>Petrotogales</taxon>
        <taxon>Petrotogaceae</taxon>
        <taxon>Marinitoga</taxon>
    </lineage>
</organism>
<feature type="transmembrane region" description="Helical" evidence="6">
    <location>
        <begin position="99"/>
        <end position="118"/>
    </location>
</feature>
<evidence type="ECO:0000256" key="4">
    <source>
        <dbReference type="ARBA" id="ARBA00022989"/>
    </source>
</evidence>
<keyword evidence="5 6" id="KW-0472">Membrane</keyword>